<comment type="caution">
    <text evidence="3">The sequence shown here is derived from an EMBL/GenBank/DDBJ whole genome shotgun (WGS) entry which is preliminary data.</text>
</comment>
<feature type="signal peptide" evidence="2">
    <location>
        <begin position="1"/>
        <end position="24"/>
    </location>
</feature>
<feature type="chain" id="PRO_5045375135" description="Secreted protein" evidence="2">
    <location>
        <begin position="25"/>
        <end position="88"/>
    </location>
</feature>
<dbReference type="RefSeq" id="WP_354008969.1">
    <property type="nucleotide sequence ID" value="NZ_JBEWTA010000001.1"/>
</dbReference>
<evidence type="ECO:0000313" key="4">
    <source>
        <dbReference type="Proteomes" id="UP001549366"/>
    </source>
</evidence>
<evidence type="ECO:0000256" key="2">
    <source>
        <dbReference type="SAM" id="SignalP"/>
    </source>
</evidence>
<protein>
    <recommendedName>
        <fullName evidence="5">Secreted protein</fullName>
    </recommendedName>
</protein>
<dbReference type="Proteomes" id="UP001549366">
    <property type="component" value="Unassembled WGS sequence"/>
</dbReference>
<dbReference type="EMBL" id="JBEWTB010000002">
    <property type="protein sequence ID" value="MET4758930.1"/>
    <property type="molecule type" value="Genomic_DNA"/>
</dbReference>
<evidence type="ECO:0000256" key="1">
    <source>
        <dbReference type="SAM" id="MobiDB-lite"/>
    </source>
</evidence>
<reference evidence="3 4" key="1">
    <citation type="submission" date="2024-06" db="EMBL/GenBank/DDBJ databases">
        <title>Genomic Encyclopedia of Type Strains, Phase V (KMG-V): Genome sequencing to study the core and pangenomes of soil and plant-associated prokaryotes.</title>
        <authorList>
            <person name="Whitman W."/>
        </authorList>
    </citation>
    <scope>NUCLEOTIDE SEQUENCE [LARGE SCALE GENOMIC DNA]</scope>
    <source>
        <strain evidence="3 4">NE40</strain>
    </source>
</reference>
<accession>A0ABV2SMD8</accession>
<keyword evidence="4" id="KW-1185">Reference proteome</keyword>
<proteinExistence type="predicted"/>
<gene>
    <name evidence="3" type="ORF">V5J35_004122</name>
</gene>
<sequence>MKMKKLAAFALLLPLSIINLAAFAGDDEQADDKKEGQRVTNLEWTLAHNDHQTEDQEEAEQPESSEFTLSENDSTEEAEESSTEEKRG</sequence>
<keyword evidence="2" id="KW-0732">Signal</keyword>
<name>A0ABV2SMD8_9GAMM</name>
<evidence type="ECO:0008006" key="5">
    <source>
        <dbReference type="Google" id="ProtNLM"/>
    </source>
</evidence>
<feature type="compositionally biased region" description="Acidic residues" evidence="1">
    <location>
        <begin position="73"/>
        <end position="82"/>
    </location>
</feature>
<feature type="region of interest" description="Disordered" evidence="1">
    <location>
        <begin position="46"/>
        <end position="88"/>
    </location>
</feature>
<evidence type="ECO:0000313" key="3">
    <source>
        <dbReference type="EMBL" id="MET4758930.1"/>
    </source>
</evidence>
<organism evidence="3 4">
    <name type="scientific">Endozoicomonas lisbonensis</name>
    <dbReference type="NCBI Taxonomy" id="3120522"/>
    <lineage>
        <taxon>Bacteria</taxon>
        <taxon>Pseudomonadati</taxon>
        <taxon>Pseudomonadota</taxon>
        <taxon>Gammaproteobacteria</taxon>
        <taxon>Oceanospirillales</taxon>
        <taxon>Endozoicomonadaceae</taxon>
        <taxon>Endozoicomonas</taxon>
    </lineage>
</organism>